<reference evidence="4 5" key="1">
    <citation type="submission" date="2019-05" db="EMBL/GenBank/DDBJ databases">
        <title>Mikania micrantha, genome provides insights into the molecular mechanism of rapid growth.</title>
        <authorList>
            <person name="Liu B."/>
        </authorList>
    </citation>
    <scope>NUCLEOTIDE SEQUENCE [LARGE SCALE GENOMIC DNA]</scope>
    <source>
        <strain evidence="4">NLD-2019</strain>
        <tissue evidence="4">Leaf</tissue>
    </source>
</reference>
<name>A0A5N6Q0G4_9ASTR</name>
<dbReference type="AlphaFoldDB" id="A0A5N6Q0G4"/>
<organism evidence="4 5">
    <name type="scientific">Mikania micrantha</name>
    <name type="common">bitter vine</name>
    <dbReference type="NCBI Taxonomy" id="192012"/>
    <lineage>
        <taxon>Eukaryota</taxon>
        <taxon>Viridiplantae</taxon>
        <taxon>Streptophyta</taxon>
        <taxon>Embryophyta</taxon>
        <taxon>Tracheophyta</taxon>
        <taxon>Spermatophyta</taxon>
        <taxon>Magnoliopsida</taxon>
        <taxon>eudicotyledons</taxon>
        <taxon>Gunneridae</taxon>
        <taxon>Pentapetalae</taxon>
        <taxon>asterids</taxon>
        <taxon>campanulids</taxon>
        <taxon>Asterales</taxon>
        <taxon>Asteraceae</taxon>
        <taxon>Asteroideae</taxon>
        <taxon>Heliantheae alliance</taxon>
        <taxon>Eupatorieae</taxon>
        <taxon>Mikania</taxon>
    </lineage>
</organism>
<dbReference type="Pfam" id="PF25597">
    <property type="entry name" value="SH3_retrovirus"/>
    <property type="match status" value="1"/>
</dbReference>
<feature type="compositionally biased region" description="Basic and acidic residues" evidence="1">
    <location>
        <begin position="145"/>
        <end position="156"/>
    </location>
</feature>
<feature type="domain" description="Reverse transcriptase Ty1/copia-type" evidence="2">
    <location>
        <begin position="247"/>
        <end position="490"/>
    </location>
</feature>
<dbReference type="InterPro" id="IPR013103">
    <property type="entry name" value="RVT_2"/>
</dbReference>
<dbReference type="InterPro" id="IPR012337">
    <property type="entry name" value="RNaseH-like_sf"/>
</dbReference>
<proteinExistence type="predicted"/>
<gene>
    <name evidence="4" type="ORF">E3N88_01158</name>
</gene>
<dbReference type="EMBL" id="SZYD01000001">
    <property type="protein sequence ID" value="KAD7478022.1"/>
    <property type="molecule type" value="Genomic_DNA"/>
</dbReference>
<feature type="region of interest" description="Disordered" evidence="1">
    <location>
        <begin position="144"/>
        <end position="195"/>
    </location>
</feature>
<dbReference type="SUPFAM" id="SSF56672">
    <property type="entry name" value="DNA/RNA polymerases"/>
    <property type="match status" value="1"/>
</dbReference>
<dbReference type="Pfam" id="PF07727">
    <property type="entry name" value="RVT_2"/>
    <property type="match status" value="1"/>
</dbReference>
<dbReference type="PANTHER" id="PTHR11439">
    <property type="entry name" value="GAG-POL-RELATED RETROTRANSPOSON"/>
    <property type="match status" value="1"/>
</dbReference>
<evidence type="ECO:0000313" key="4">
    <source>
        <dbReference type="EMBL" id="KAD7478022.1"/>
    </source>
</evidence>
<dbReference type="PANTHER" id="PTHR11439:SF515">
    <property type="entry name" value="GAG-POL POLYPROTEIN"/>
    <property type="match status" value="1"/>
</dbReference>
<sequence length="712" mass="81476">MNVPLQYWGEAAMHAIYVLNRSPTRALVNKTPYEALFERKPTVSHLRIFGCIGYVKILSNTQRKLDDRSQKMVHFGIEPSSKAYRMFDPIRLKVHVSRDIRFDEKQMWPWEKSGSEGQFETEGNVGFDQLIVRSFEDFNSGLAHKTNEVPLDEHPVETTVQGENDNDESQATGDPEPNMIQPPRRSTRHHSIPERFKDYVMEDRVDRRGEDELLLTLEEEPSTYMQAKQQKCWVRAMEVEIESIEKNNTWTLTKLPNGHKLNGLKWVYKLKKDAAGKTLKYKARLVTKGYMQQHGIDFDEVFAPVARMETIRMILAMAASNRWKVHHLDVKSAFLNGMLKEEVYVTQPDGFVKKGEENKVYRLTKALYGLRQAPSAWNHKLDTTLKSFGYNRSSQEQAVYVKHEGKDTTIIGVYVDDLLVTGSCSKAVDVFKEQMKNQFDMTDLGMLTYYLGIEVKQSKDGITLNQEGYAKKMVKEAGMIECNPCKCPMEPGTSLTKDEAGAAINETGYRRLVGCLRYLVHTRPDLSYSVGMVSRYMQNPKESHMAAVKQILRYITGTLSFGLWYKVGEDEVLTLEKMKYSRGIATQTVALSSCEAEFMAATAAVCQALWLRGLLGELTGKKMEKVMIRVDNKSTMALTKNPVFHGQSKHIDTRYHFIRECIEKGQVSIEYVRGELQKADVLTKALARVKFMEMRMMLGMEDLDNPIRKLEG</sequence>
<keyword evidence="5" id="KW-1185">Reference proteome</keyword>
<dbReference type="InterPro" id="IPR043502">
    <property type="entry name" value="DNA/RNA_pol_sf"/>
</dbReference>
<evidence type="ECO:0000313" key="5">
    <source>
        <dbReference type="Proteomes" id="UP000326396"/>
    </source>
</evidence>
<evidence type="ECO:0000259" key="2">
    <source>
        <dbReference type="Pfam" id="PF07727"/>
    </source>
</evidence>
<accession>A0A5N6Q0G4</accession>
<protein>
    <submittedName>
        <fullName evidence="4">Uncharacterized protein</fullName>
    </submittedName>
</protein>
<evidence type="ECO:0000256" key="1">
    <source>
        <dbReference type="SAM" id="MobiDB-lite"/>
    </source>
</evidence>
<dbReference type="OrthoDB" id="413760at2759"/>
<feature type="domain" description="Retroviral polymerase SH3-like" evidence="3">
    <location>
        <begin position="51"/>
        <end position="113"/>
    </location>
</feature>
<comment type="caution">
    <text evidence="4">The sequence shown here is derived from an EMBL/GenBank/DDBJ whole genome shotgun (WGS) entry which is preliminary data.</text>
</comment>
<dbReference type="Proteomes" id="UP000326396">
    <property type="component" value="Linkage Group LG1"/>
</dbReference>
<dbReference type="InterPro" id="IPR057670">
    <property type="entry name" value="SH3_retrovirus"/>
</dbReference>
<dbReference type="CDD" id="cd09272">
    <property type="entry name" value="RNase_HI_RT_Ty1"/>
    <property type="match status" value="1"/>
</dbReference>
<evidence type="ECO:0000259" key="3">
    <source>
        <dbReference type="Pfam" id="PF25597"/>
    </source>
</evidence>
<dbReference type="SUPFAM" id="SSF53098">
    <property type="entry name" value="Ribonuclease H-like"/>
    <property type="match status" value="1"/>
</dbReference>